<comment type="caution">
    <text evidence="2">The sequence shown here is derived from an EMBL/GenBank/DDBJ whole genome shotgun (WGS) entry which is preliminary data.</text>
</comment>
<dbReference type="RefSeq" id="WP_106687962.1">
    <property type="nucleotide sequence ID" value="NZ_CAXQEU010000028.1"/>
</dbReference>
<evidence type="ECO:0000256" key="1">
    <source>
        <dbReference type="SAM" id="SignalP"/>
    </source>
</evidence>
<evidence type="ECO:0000313" key="3">
    <source>
        <dbReference type="Proteomes" id="UP001149142"/>
    </source>
</evidence>
<accession>A0ABT4S187</accession>
<proteinExistence type="predicted"/>
<feature type="chain" id="PRO_5045957652" evidence="1">
    <location>
        <begin position="19"/>
        <end position="140"/>
    </location>
</feature>
<dbReference type="Proteomes" id="UP001149142">
    <property type="component" value="Unassembled WGS sequence"/>
</dbReference>
<feature type="signal peptide" evidence="1">
    <location>
        <begin position="1"/>
        <end position="18"/>
    </location>
</feature>
<keyword evidence="1" id="KW-0732">Signal</keyword>
<reference evidence="2" key="1">
    <citation type="submission" date="2022-11" db="EMBL/GenBank/DDBJ databases">
        <title>Refractory cell wall polysaccharides provide important carbon source for microbial heterotrophs in the hadal ocean.</title>
        <authorList>
            <person name="Zhu X."/>
        </authorList>
    </citation>
    <scope>NUCLEOTIDE SEQUENCE</scope>
    <source>
        <strain evidence="2">MTRN7</strain>
    </source>
</reference>
<protein>
    <submittedName>
        <fullName evidence="2">Uncharacterized protein</fullName>
    </submittedName>
</protein>
<evidence type="ECO:0000313" key="2">
    <source>
        <dbReference type="EMBL" id="MDA0177812.1"/>
    </source>
</evidence>
<dbReference type="EMBL" id="JAPFGC010000002">
    <property type="protein sequence ID" value="MDA0177812.1"/>
    <property type="molecule type" value="Genomic_DNA"/>
</dbReference>
<gene>
    <name evidence="2" type="ORF">OOZ35_09945</name>
</gene>
<sequence length="140" mass="15455">MKLFYFALILCFSATVKAQDSIAIAVKAPKIVTNLKSGKAFSYEDVEVKFIKVISDSRCPKDVTCVWAGKAEVLVSILKQGKVLEQKTITITPYANLKNPIVVDQSSAKYSIEGVDLLPYPVSTSKTKPEDYVLQLHVID</sequence>
<name>A0ABT4S187_9FLAO</name>
<keyword evidence="3" id="KW-1185">Reference proteome</keyword>
<organism evidence="2 3">
    <name type="scientific">Mesoflavibacter profundi</name>
    <dbReference type="NCBI Taxonomy" id="2708110"/>
    <lineage>
        <taxon>Bacteria</taxon>
        <taxon>Pseudomonadati</taxon>
        <taxon>Bacteroidota</taxon>
        <taxon>Flavobacteriia</taxon>
        <taxon>Flavobacteriales</taxon>
        <taxon>Flavobacteriaceae</taxon>
        <taxon>Mesoflavibacter</taxon>
    </lineage>
</organism>